<dbReference type="Proteomes" id="UP000221394">
    <property type="component" value="Unassembled WGS sequence"/>
</dbReference>
<comment type="caution">
    <text evidence="2">The sequence shown here is derived from an EMBL/GenBank/DDBJ whole genome shotgun (WGS) entry which is preliminary data.</text>
</comment>
<feature type="signal peptide" evidence="1">
    <location>
        <begin position="1"/>
        <end position="28"/>
    </location>
</feature>
<sequence>MRTGRTSVAAVAATALVVSLLAGTPAAADQVSAVTTQVFRSIGERIAFNGALYFVADDGTRGTELWRTDGSADGATLVKDFAVGGAASGSTPRFLTVAGNRLYFSTNDGVDAEGVAAGLWYIEGAGAPVPLRDGDGRRARVHGLTAVGNRLFATWSSAVRTVDPGTAVLRELPDDVRGNVETGIAFGGHLYLNLSIVGGATPNELWRTDGTRTQLVKNIAPDVGRENRSNPEFLATTDRGIFFLADDSVTGKELWYSDGTTDGTRFVFDHQPARGTYVPPGGAVTVGRTLFYTPDDAVTGVELWRSDGTPAGTRVVKDIVPGVTHGVQSNRVHLTALGSRVAMFSGAELWISDGTAGGTRLVTRLPGVLDSVPVVVGSKIYFTAWSSRGYVLWRSDGTAGGTFALSSGGFDSVTSGQSSARGATVLGSRVVFPATFYQAPGTRFAPYDVRLYTVDTTRPDVVRRATTRPTVSGKLARYGTLAVSSGNWAPAAPEITYQWYVSGKPVAGATRPSFYLLPKYEGKTIHAVVTAAGPGARPASVKTAPKVLKGKLTVTRKPAIKGKARVGRTLKIVKPKVDAKGTKQTYQWYAGSKKIPKATKAKYKVAAKYRGKKISVRVKVTKKNYRTVILRSPATVKVARR</sequence>
<accession>A0A2A9EFY0</accession>
<feature type="chain" id="PRO_5012925048" evidence="1">
    <location>
        <begin position="29"/>
        <end position="641"/>
    </location>
</feature>
<gene>
    <name evidence="2" type="ORF">ATL41_1877</name>
</gene>
<dbReference type="Gene3D" id="2.60.40.2700">
    <property type="match status" value="2"/>
</dbReference>
<evidence type="ECO:0000313" key="2">
    <source>
        <dbReference type="EMBL" id="PFG37129.1"/>
    </source>
</evidence>
<dbReference type="EMBL" id="PDJH01000001">
    <property type="protein sequence ID" value="PFG37129.1"/>
    <property type="molecule type" value="Genomic_DNA"/>
</dbReference>
<evidence type="ECO:0000313" key="3">
    <source>
        <dbReference type="Proteomes" id="UP000221394"/>
    </source>
</evidence>
<keyword evidence="1" id="KW-0732">Signal</keyword>
<organism evidence="2 3">
    <name type="scientific">Flavimobilis soli</name>
    <dbReference type="NCBI Taxonomy" id="442709"/>
    <lineage>
        <taxon>Bacteria</taxon>
        <taxon>Bacillati</taxon>
        <taxon>Actinomycetota</taxon>
        <taxon>Actinomycetes</taxon>
        <taxon>Micrococcales</taxon>
        <taxon>Jonesiaceae</taxon>
        <taxon>Flavimobilis</taxon>
    </lineage>
</organism>
<protein>
    <submittedName>
        <fullName evidence="2">ELWxxDGT repeat protein</fullName>
    </submittedName>
</protein>
<proteinExistence type="predicted"/>
<evidence type="ECO:0000256" key="1">
    <source>
        <dbReference type="SAM" id="SignalP"/>
    </source>
</evidence>
<name>A0A2A9EFY0_9MICO</name>
<keyword evidence="3" id="KW-1185">Reference proteome</keyword>
<dbReference type="AlphaFoldDB" id="A0A2A9EFY0"/>
<dbReference type="OrthoDB" id="614750at2"/>
<reference evidence="2 3" key="1">
    <citation type="submission" date="2017-10" db="EMBL/GenBank/DDBJ databases">
        <title>Sequencing the genomes of 1000 actinobacteria strains.</title>
        <authorList>
            <person name="Klenk H.-P."/>
        </authorList>
    </citation>
    <scope>NUCLEOTIDE SEQUENCE [LARGE SCALE GENOMIC DNA]</scope>
    <source>
        <strain evidence="2 3">DSM 21574</strain>
    </source>
</reference>